<dbReference type="InterPro" id="IPR011990">
    <property type="entry name" value="TPR-like_helical_dom_sf"/>
</dbReference>
<keyword evidence="2 3" id="KW-0802">TPR repeat</keyword>
<dbReference type="OrthoDB" id="7959456at2"/>
<proteinExistence type="predicted"/>
<dbReference type="EMBL" id="LAQL01000003">
    <property type="protein sequence ID" value="KLN61651.1"/>
    <property type="molecule type" value="Genomic_DNA"/>
</dbReference>
<keyword evidence="6" id="KW-1185">Reference proteome</keyword>
<dbReference type="PANTHER" id="PTHR44858:SF18">
    <property type="entry name" value="TETRATRICOPEPTIDE REPEAT (TPR) PROTEIN"/>
    <property type="match status" value="1"/>
</dbReference>
<dbReference type="PROSITE" id="PS50005">
    <property type="entry name" value="TPR"/>
    <property type="match status" value="3"/>
</dbReference>
<reference evidence="5 6" key="1">
    <citation type="submission" date="2015-03" db="EMBL/GenBank/DDBJ databases">
        <title>Genome Sequence of Kiloniella spongiae MEBiC09566, isolated from a marine sponge.</title>
        <authorList>
            <person name="Shao Z."/>
            <person name="Wang L."/>
            <person name="Li X."/>
        </authorList>
    </citation>
    <scope>NUCLEOTIDE SEQUENCE [LARGE SCALE GENOMIC DNA]</scope>
    <source>
        <strain evidence="5 6">MEBiC09566</strain>
    </source>
</reference>
<evidence type="ECO:0000256" key="1">
    <source>
        <dbReference type="ARBA" id="ARBA00022737"/>
    </source>
</evidence>
<dbReference type="RefSeq" id="WP_047762986.1">
    <property type="nucleotide sequence ID" value="NZ_LAQL01000003.1"/>
</dbReference>
<gene>
    <name evidence="5" type="ORF">WH96_04750</name>
</gene>
<keyword evidence="1" id="KW-0677">Repeat</keyword>
<keyword evidence="4" id="KW-0732">Signal</keyword>
<dbReference type="PANTHER" id="PTHR44858">
    <property type="entry name" value="TETRATRICOPEPTIDE REPEAT PROTEIN 6"/>
    <property type="match status" value="1"/>
</dbReference>
<dbReference type="STRING" id="1489064.WH96_04750"/>
<feature type="repeat" description="TPR" evidence="3">
    <location>
        <begin position="64"/>
        <end position="97"/>
    </location>
</feature>
<name>A0A0H2MHJ2_9PROT</name>
<evidence type="ECO:0000256" key="2">
    <source>
        <dbReference type="ARBA" id="ARBA00022803"/>
    </source>
</evidence>
<feature type="chain" id="PRO_5002596895" evidence="4">
    <location>
        <begin position="26"/>
        <end position="284"/>
    </location>
</feature>
<dbReference type="Pfam" id="PF13432">
    <property type="entry name" value="TPR_16"/>
    <property type="match status" value="1"/>
</dbReference>
<organism evidence="5 6">
    <name type="scientific">Kiloniella spongiae</name>
    <dbReference type="NCBI Taxonomy" id="1489064"/>
    <lineage>
        <taxon>Bacteria</taxon>
        <taxon>Pseudomonadati</taxon>
        <taxon>Pseudomonadota</taxon>
        <taxon>Alphaproteobacteria</taxon>
        <taxon>Rhodospirillales</taxon>
        <taxon>Kiloniellaceae</taxon>
        <taxon>Kiloniella</taxon>
    </lineage>
</organism>
<dbReference type="SUPFAM" id="SSF48452">
    <property type="entry name" value="TPR-like"/>
    <property type="match status" value="1"/>
</dbReference>
<accession>A0A0H2MHJ2</accession>
<evidence type="ECO:0000256" key="3">
    <source>
        <dbReference type="PROSITE-ProRule" id="PRU00339"/>
    </source>
</evidence>
<dbReference type="InterPro" id="IPR019734">
    <property type="entry name" value="TPR_rpt"/>
</dbReference>
<feature type="repeat" description="TPR" evidence="3">
    <location>
        <begin position="132"/>
        <end position="165"/>
    </location>
</feature>
<dbReference type="Proteomes" id="UP000035444">
    <property type="component" value="Unassembled WGS sequence"/>
</dbReference>
<evidence type="ECO:0000256" key="4">
    <source>
        <dbReference type="SAM" id="SignalP"/>
    </source>
</evidence>
<feature type="signal peptide" evidence="4">
    <location>
        <begin position="1"/>
        <end position="25"/>
    </location>
</feature>
<dbReference type="Gene3D" id="1.25.40.10">
    <property type="entry name" value="Tetratricopeptide repeat domain"/>
    <property type="match status" value="1"/>
</dbReference>
<feature type="repeat" description="TPR" evidence="3">
    <location>
        <begin position="98"/>
        <end position="131"/>
    </location>
</feature>
<comment type="caution">
    <text evidence="5">The sequence shown here is derived from an EMBL/GenBank/DDBJ whole genome shotgun (WGS) entry which is preliminary data.</text>
</comment>
<evidence type="ECO:0000313" key="5">
    <source>
        <dbReference type="EMBL" id="KLN61651.1"/>
    </source>
</evidence>
<dbReference type="Pfam" id="PF13431">
    <property type="entry name" value="TPR_17"/>
    <property type="match status" value="1"/>
</dbReference>
<dbReference type="SMART" id="SM00028">
    <property type="entry name" value="TPR"/>
    <property type="match status" value="5"/>
</dbReference>
<evidence type="ECO:0000313" key="6">
    <source>
        <dbReference type="Proteomes" id="UP000035444"/>
    </source>
</evidence>
<protein>
    <submittedName>
        <fullName evidence="5">Uncharacterized protein</fullName>
    </submittedName>
</protein>
<dbReference type="InterPro" id="IPR050498">
    <property type="entry name" value="Ycf3"/>
</dbReference>
<sequence>MFRSFPIFICAVIAAFVFLPNIVFAQSFQTQSKHCNDPDASAALRIEACGWLIHSGDLPDKGYGIVYRLRALAQIEDGEYEAAVADLTQAISYDPKRVSNYFERASAYENLDNYDRAFEDYNLVISRDPKNADAYYYRAGIFSDRDQLDLAILDYRAVVRLNPKDSYALNALAWLLAINPDRDERNGKEAVVFAKKAIELDPNDYETWDTLAAAYVEDRQPEEALKTYLKAQEVGGQERIEGDQNWLSENGYYSGTVDGIASDATTEALKACIASSCQMYSEYY</sequence>
<dbReference type="AlphaFoldDB" id="A0A0H2MHJ2"/>